<dbReference type="InterPro" id="IPR011330">
    <property type="entry name" value="Glyco_hydro/deAcase_b/a-brl"/>
</dbReference>
<protein>
    <submittedName>
        <fullName evidence="4">Uncharacterized protein LOC106475176</fullName>
    </submittedName>
</protein>
<gene>
    <name evidence="4" type="primary">LOC106475176</name>
</gene>
<dbReference type="SMART" id="SM00494">
    <property type="entry name" value="ChtBD2"/>
    <property type="match status" value="1"/>
</dbReference>
<evidence type="ECO:0000259" key="2">
    <source>
        <dbReference type="PROSITE" id="PS50940"/>
    </source>
</evidence>
<dbReference type="PANTHER" id="PTHR45985">
    <property type="match status" value="1"/>
</dbReference>
<feature type="compositionally biased region" description="Polar residues" evidence="1">
    <location>
        <begin position="575"/>
        <end position="590"/>
    </location>
</feature>
<feature type="compositionally biased region" description="Polar residues" evidence="1">
    <location>
        <begin position="400"/>
        <end position="409"/>
    </location>
</feature>
<dbReference type="InterPro" id="IPR002509">
    <property type="entry name" value="NODB_dom"/>
</dbReference>
<dbReference type="InterPro" id="IPR052740">
    <property type="entry name" value="CE4"/>
</dbReference>
<accession>A0ABM1BYZ0</accession>
<feature type="compositionally biased region" description="Polar residues" evidence="1">
    <location>
        <begin position="462"/>
        <end position="482"/>
    </location>
</feature>
<feature type="compositionally biased region" description="Polar residues" evidence="1">
    <location>
        <begin position="89"/>
        <end position="106"/>
    </location>
</feature>
<evidence type="ECO:0000256" key="1">
    <source>
        <dbReference type="SAM" id="MobiDB-lite"/>
    </source>
</evidence>
<dbReference type="Proteomes" id="UP000694941">
    <property type="component" value="Unplaced"/>
</dbReference>
<dbReference type="Pfam" id="PF01607">
    <property type="entry name" value="CBM_14"/>
    <property type="match status" value="1"/>
</dbReference>
<feature type="compositionally biased region" description="Basic and acidic residues" evidence="1">
    <location>
        <begin position="202"/>
        <end position="214"/>
    </location>
</feature>
<feature type="compositionally biased region" description="Polar residues" evidence="1">
    <location>
        <begin position="287"/>
        <end position="296"/>
    </location>
</feature>
<dbReference type="PANTHER" id="PTHR45985:SF12">
    <property type="entry name" value="CHITIN DEACETYLASE-LIKE 5, ISOFORM B"/>
    <property type="match status" value="1"/>
</dbReference>
<dbReference type="Gene3D" id="2.170.140.10">
    <property type="entry name" value="Chitin binding domain"/>
    <property type="match status" value="1"/>
</dbReference>
<name>A0ABM1BYZ0_LIMPO</name>
<dbReference type="InterPro" id="IPR002557">
    <property type="entry name" value="Chitin-bd_dom"/>
</dbReference>
<dbReference type="SUPFAM" id="SSF88713">
    <property type="entry name" value="Glycoside hydrolase/deacetylase"/>
    <property type="match status" value="1"/>
</dbReference>
<dbReference type="Gene3D" id="3.20.20.370">
    <property type="entry name" value="Glycoside hydrolase/deacetylase"/>
    <property type="match status" value="1"/>
</dbReference>
<feature type="region of interest" description="Disordered" evidence="1">
    <location>
        <begin position="249"/>
        <end position="506"/>
    </location>
</feature>
<feature type="region of interest" description="Disordered" evidence="1">
    <location>
        <begin position="87"/>
        <end position="217"/>
    </location>
</feature>
<evidence type="ECO:0000313" key="3">
    <source>
        <dbReference type="Proteomes" id="UP000694941"/>
    </source>
</evidence>
<dbReference type="CDD" id="cd10975">
    <property type="entry name" value="CE4_CDA_like_2"/>
    <property type="match status" value="1"/>
</dbReference>
<reference evidence="4" key="1">
    <citation type="submission" date="2025-08" db="UniProtKB">
        <authorList>
            <consortium name="RefSeq"/>
        </authorList>
    </citation>
    <scope>IDENTIFICATION</scope>
    <source>
        <tissue evidence="4">Muscle</tissue>
    </source>
</reference>
<dbReference type="RefSeq" id="XP_013791326.1">
    <property type="nucleotide sequence ID" value="XM_013935872.1"/>
</dbReference>
<feature type="compositionally biased region" description="Low complexity" evidence="1">
    <location>
        <begin position="547"/>
        <end position="574"/>
    </location>
</feature>
<feature type="region of interest" description="Disordered" evidence="1">
    <location>
        <begin position="534"/>
        <end position="597"/>
    </location>
</feature>
<dbReference type="PROSITE" id="PS50940">
    <property type="entry name" value="CHIT_BIND_II"/>
    <property type="match status" value="1"/>
</dbReference>
<feature type="compositionally biased region" description="Polar residues" evidence="1">
    <location>
        <begin position="320"/>
        <end position="329"/>
    </location>
</feature>
<keyword evidence="3" id="KW-1185">Reference proteome</keyword>
<feature type="compositionally biased region" description="Pro residues" evidence="1">
    <location>
        <begin position="132"/>
        <end position="146"/>
    </location>
</feature>
<organism evidence="3 4">
    <name type="scientific">Limulus polyphemus</name>
    <name type="common">Atlantic horseshoe crab</name>
    <dbReference type="NCBI Taxonomy" id="6850"/>
    <lineage>
        <taxon>Eukaryota</taxon>
        <taxon>Metazoa</taxon>
        <taxon>Ecdysozoa</taxon>
        <taxon>Arthropoda</taxon>
        <taxon>Chelicerata</taxon>
        <taxon>Merostomata</taxon>
        <taxon>Xiphosura</taxon>
        <taxon>Limulidae</taxon>
        <taxon>Limulus</taxon>
    </lineage>
</organism>
<feature type="domain" description="Chitin-binding type-2" evidence="2">
    <location>
        <begin position="12"/>
        <end position="67"/>
    </location>
</feature>
<dbReference type="GeneID" id="106475176"/>
<feature type="non-terminal residue" evidence="4">
    <location>
        <position position="1"/>
    </location>
</feature>
<evidence type="ECO:0000313" key="4">
    <source>
        <dbReference type="RefSeq" id="XP_013791326.1"/>
    </source>
</evidence>
<sequence length="961" mass="107304">VKPSHSGKPDPLFTCGDQFGYYPDPEDCSQYYVCVFGDALHESCTGGLYFSTELQTCDWPSNSKCGGGSTTNEQDSESFRQSGDVFLSNRRNQGPSRDQRPASSTGEPVRGKPAPRPGITRLLTGTLANNSTPPPTFPLPSNPPDEVPALKPPQQNNNQNQYANKYPGSQDEISHPSQNTYDSGYHGAQDPSQNTEVMSSDIKPERRARGEDFGNGRSKVVSDLNVFIKPLFDNNGNIDVDSQMFKELPRGPVAHGTQNNGKPKDPDANPYSRIEENNPSLVLGNYDDSQTFSDTNGKQEHPDTLLAYSNSPDNYPDSDVPSTFTNNRNAPRDSDEHAVYNSETGFLANGKTLPSFSRNNGKHGDVDVLRPMSRNNGQSKDPDTISPLSKNNGHSKDPDTVSSLLNNNGHSKDPDIKPPNSIPTASPERLRELYDQPSRNHRPAYNGPRQSLSGPDSLDAQFGTNPTILSLPDTPNQRTYNQPRDKFTPAQNSNPPRAEGVLVDNNSPLLNYKNSGDSYQYNYEYFDDYEPTSGIPHSKVSSRKPSRPSIPKPATTTTTISTTTNGTTPTMITPVASTQSQIKRADSSPTLPARPLSVYPTPTPLAAATRCSPNTCRFPDCRCGGTDIPENLPVSEVPQVVLLTFDDAVNDLNYDLYKEIFTGRKNPNGCPILGTFYVSHEWTDYGQVQTLYSEGHEMASHSISHSYGEKFSKNRWLKEVQGQREILHLYGGVKIEDIRGMRAPFLQIGGNKMFEMLYDANFTYDSSMPVFENNPPFWPYTLDYAIKHECMITPCPNKSFPGLWEVGMVMWVDLKGGRCSMADACSNSQDEEGIVKFLSQNFYRHYNTNRAPFGLFYHSAWFTNAHHRKGFMKFLDEILSKGDVWLITNWQLIQWLRNPTPKSKLNSFEPWQCKRNDRPPPCHNPTVCNVWDKDGIRYMKTCQNCPKHYPWVGNTGYKEDG</sequence>
<proteinExistence type="predicted"/>
<dbReference type="Pfam" id="PF01522">
    <property type="entry name" value="Polysacc_deac_1"/>
    <property type="match status" value="1"/>
</dbReference>
<dbReference type="SUPFAM" id="SSF57625">
    <property type="entry name" value="Invertebrate chitin-binding proteins"/>
    <property type="match status" value="1"/>
</dbReference>
<dbReference type="InterPro" id="IPR036508">
    <property type="entry name" value="Chitin-bd_dom_sf"/>
</dbReference>